<dbReference type="Gene3D" id="3.40.33.10">
    <property type="entry name" value="CAP"/>
    <property type="match status" value="1"/>
</dbReference>
<evidence type="ECO:0000259" key="2">
    <source>
        <dbReference type="Pfam" id="PF00188"/>
    </source>
</evidence>
<sequence>MAANPLVEPTADEQYLLQLVNSERAKTGAQPLAFSTALGVAADGHNTSMFATNEFAHVVSNEPDLTARVQAAGYNLSGAWSDGENIAWKSISGAAGISDDTLTLHQNLMNSEGHRANILNAGFSEAGISVQEGQFQGWDGVLVTEDFGHSGSNVYVTGAAFSDANGNAFYDPGEGLAGVTVTATDAAGHVASTTTMDAGGYQLALAAGEYDVTFSGAGAPAGSHHVTIAAQNVALDIAAPASASAGQDPAADTGASTPAPSEPVQPADSTSVPPAPPSSAQPTESTGTSSPSASEPAQAAENGSATSETPPPVALPEGGAQPPLNPAGTAPTNPTDAPTATAPEPTSEASRGNAQPDISTGWMGNDSFHFQGSGGGRHHHWHASGHDGKDADTARTSAFDSSGASEDVGHSGHHTGHHDFLQFAHHSDWHC</sequence>
<dbReference type="Proteomes" id="UP000245926">
    <property type="component" value="Chromosome"/>
</dbReference>
<feature type="compositionally biased region" description="Low complexity" evidence="1">
    <location>
        <begin position="280"/>
        <end position="301"/>
    </location>
</feature>
<feature type="domain" description="SCP" evidence="2">
    <location>
        <begin position="17"/>
        <end position="133"/>
    </location>
</feature>
<evidence type="ECO:0000313" key="4">
    <source>
        <dbReference type="Proteomes" id="UP000245926"/>
    </source>
</evidence>
<evidence type="ECO:0000313" key="3">
    <source>
        <dbReference type="EMBL" id="AWN40136.1"/>
    </source>
</evidence>
<proteinExistence type="predicted"/>
<dbReference type="SUPFAM" id="SSF55797">
    <property type="entry name" value="PR-1-like"/>
    <property type="match status" value="1"/>
</dbReference>
<name>A0A2U8W4C6_9HYPH</name>
<dbReference type="PANTHER" id="PTHR31157:SF1">
    <property type="entry name" value="SCP DOMAIN-CONTAINING PROTEIN"/>
    <property type="match status" value="1"/>
</dbReference>
<dbReference type="InterPro" id="IPR013783">
    <property type="entry name" value="Ig-like_fold"/>
</dbReference>
<dbReference type="Pfam" id="PF00188">
    <property type="entry name" value="CAP"/>
    <property type="match status" value="1"/>
</dbReference>
<dbReference type="AlphaFoldDB" id="A0A2U8W4C6"/>
<evidence type="ECO:0000256" key="1">
    <source>
        <dbReference type="SAM" id="MobiDB-lite"/>
    </source>
</evidence>
<dbReference type="InterPro" id="IPR035940">
    <property type="entry name" value="CAP_sf"/>
</dbReference>
<organism evidence="3 4">
    <name type="scientific">Methylobacterium durans</name>
    <dbReference type="NCBI Taxonomy" id="2202825"/>
    <lineage>
        <taxon>Bacteria</taxon>
        <taxon>Pseudomonadati</taxon>
        <taxon>Pseudomonadota</taxon>
        <taxon>Alphaproteobacteria</taxon>
        <taxon>Hyphomicrobiales</taxon>
        <taxon>Methylobacteriaceae</taxon>
        <taxon>Methylobacterium</taxon>
    </lineage>
</organism>
<dbReference type="InterPro" id="IPR014044">
    <property type="entry name" value="CAP_dom"/>
</dbReference>
<dbReference type="RefSeq" id="WP_109888024.1">
    <property type="nucleotide sequence ID" value="NZ_CP029550.1"/>
</dbReference>
<keyword evidence="4" id="KW-1185">Reference proteome</keyword>
<protein>
    <recommendedName>
        <fullName evidence="2">SCP domain-containing protein</fullName>
    </recommendedName>
</protein>
<dbReference type="Gene3D" id="2.60.40.10">
    <property type="entry name" value="Immunoglobulins"/>
    <property type="match status" value="1"/>
</dbReference>
<dbReference type="InterPro" id="IPR008969">
    <property type="entry name" value="CarboxyPept-like_regulatory"/>
</dbReference>
<dbReference type="OrthoDB" id="419320at2"/>
<feature type="compositionally biased region" description="Basic and acidic residues" evidence="1">
    <location>
        <begin position="384"/>
        <end position="393"/>
    </location>
</feature>
<dbReference type="SUPFAM" id="SSF49464">
    <property type="entry name" value="Carboxypeptidase regulatory domain-like"/>
    <property type="match status" value="1"/>
</dbReference>
<dbReference type="KEGG" id="mets:DK389_05765"/>
<reference evidence="4" key="1">
    <citation type="submission" date="2018-05" db="EMBL/GenBank/DDBJ databases">
        <title>Complete Genome Sequence of Methylobacterium sp. 17SD2-17.</title>
        <authorList>
            <person name="Srinivasan S."/>
        </authorList>
    </citation>
    <scope>NUCLEOTIDE SEQUENCE [LARGE SCALE GENOMIC DNA]</scope>
    <source>
        <strain evidence="4">17SD2-17</strain>
    </source>
</reference>
<feature type="region of interest" description="Disordered" evidence="1">
    <location>
        <begin position="244"/>
        <end position="413"/>
    </location>
</feature>
<feature type="compositionally biased region" description="Polar residues" evidence="1">
    <location>
        <begin position="394"/>
        <end position="404"/>
    </location>
</feature>
<dbReference type="CDD" id="cd05379">
    <property type="entry name" value="CAP_bacterial"/>
    <property type="match status" value="1"/>
</dbReference>
<dbReference type="Pfam" id="PF13620">
    <property type="entry name" value="CarboxypepD_reg"/>
    <property type="match status" value="1"/>
</dbReference>
<dbReference type="EMBL" id="CP029550">
    <property type="protein sequence ID" value="AWN40136.1"/>
    <property type="molecule type" value="Genomic_DNA"/>
</dbReference>
<gene>
    <name evidence="3" type="ORF">DK389_05765</name>
</gene>
<dbReference type="PANTHER" id="PTHR31157">
    <property type="entry name" value="SCP DOMAIN-CONTAINING PROTEIN"/>
    <property type="match status" value="1"/>
</dbReference>
<feature type="compositionally biased region" description="Low complexity" evidence="1">
    <location>
        <begin position="326"/>
        <end position="350"/>
    </location>
</feature>
<accession>A0A2U8W4C6</accession>